<dbReference type="HOGENOM" id="CLU_1795138_0_0_11"/>
<gene>
    <name evidence="2" type="ordered locus">Strop_1978</name>
</gene>
<evidence type="ECO:0000256" key="1">
    <source>
        <dbReference type="SAM" id="MobiDB-lite"/>
    </source>
</evidence>
<keyword evidence="3" id="KW-1185">Reference proteome</keyword>
<accession>A4X6D3</accession>
<feature type="region of interest" description="Disordered" evidence="1">
    <location>
        <begin position="83"/>
        <end position="144"/>
    </location>
</feature>
<dbReference type="Proteomes" id="UP000000235">
    <property type="component" value="Chromosome"/>
</dbReference>
<name>A4X6D3_SALTO</name>
<dbReference type="EMBL" id="CP000667">
    <property type="protein sequence ID" value="ABP54433.1"/>
    <property type="molecule type" value="Genomic_DNA"/>
</dbReference>
<reference evidence="3" key="1">
    <citation type="journal article" date="2007" name="Proc. Natl. Acad. Sci. U.S.A.">
        <title>Genome sequencing reveals complex secondary metabolome in the marine actinomycete Salinispora tropica.</title>
        <authorList>
            <person name="Udwary D.W."/>
            <person name="Zeigler L."/>
            <person name="Asolkar R.N."/>
            <person name="Singan V."/>
            <person name="Lapidus A."/>
            <person name="Fenical W."/>
            <person name="Jensen P.R."/>
            <person name="Moore B.S."/>
        </authorList>
    </citation>
    <scope>NUCLEOTIDE SEQUENCE [LARGE SCALE GENOMIC DNA]</scope>
    <source>
        <strain evidence="3">ATCC BAA-916 / DSM 44818 / CNB-440</strain>
    </source>
</reference>
<organism evidence="2 3">
    <name type="scientific">Salinispora tropica (strain ATCC BAA-916 / DSM 44818 / JCM 13857 / NBRC 105044 / CNB-440)</name>
    <dbReference type="NCBI Taxonomy" id="369723"/>
    <lineage>
        <taxon>Bacteria</taxon>
        <taxon>Bacillati</taxon>
        <taxon>Actinomycetota</taxon>
        <taxon>Actinomycetes</taxon>
        <taxon>Micromonosporales</taxon>
        <taxon>Micromonosporaceae</taxon>
        <taxon>Salinispora</taxon>
    </lineage>
</organism>
<sequence>MRTNVEGRSWCGCPRNEGFRTGRRRSCAATTVVMDVLAGRLLPAITTQITGLTTVLGCVSETVDHLAAAAGGTSAPRQELLTYRHSHRRAPTQTCRPPNRLSGPIPTTVQRIRTPVPTPPSGEAPGQSPEPQGGGAPSDAVGTK</sequence>
<evidence type="ECO:0000313" key="2">
    <source>
        <dbReference type="EMBL" id="ABP54433.1"/>
    </source>
</evidence>
<evidence type="ECO:0000313" key="3">
    <source>
        <dbReference type="Proteomes" id="UP000000235"/>
    </source>
</evidence>
<dbReference type="AlphaFoldDB" id="A4X6D3"/>
<proteinExistence type="predicted"/>
<dbReference type="KEGG" id="stp:Strop_1978"/>
<protein>
    <submittedName>
        <fullName evidence="2">Uncharacterized protein</fullName>
    </submittedName>
</protein>